<protein>
    <recommendedName>
        <fullName evidence="3">Flagellar protein</fullName>
    </recommendedName>
</protein>
<evidence type="ECO:0000313" key="1">
    <source>
        <dbReference type="EMBL" id="MCF6138760.1"/>
    </source>
</evidence>
<organism evidence="1 2">
    <name type="scientific">Pseudalkalibacillus berkeleyi</name>
    <dbReference type="NCBI Taxonomy" id="1069813"/>
    <lineage>
        <taxon>Bacteria</taxon>
        <taxon>Bacillati</taxon>
        <taxon>Bacillota</taxon>
        <taxon>Bacilli</taxon>
        <taxon>Bacillales</taxon>
        <taxon>Fictibacillaceae</taxon>
        <taxon>Pseudalkalibacillus</taxon>
    </lineage>
</organism>
<dbReference type="NCBIfam" id="TIGR03826">
    <property type="entry name" value="YvyF"/>
    <property type="match status" value="1"/>
</dbReference>
<accession>A0ABS9H4Z5</accession>
<dbReference type="Proteomes" id="UP001649381">
    <property type="component" value="Unassembled WGS sequence"/>
</dbReference>
<dbReference type="RefSeq" id="WP_236336674.1">
    <property type="nucleotide sequence ID" value="NZ_JAKIJS010000001.1"/>
</dbReference>
<keyword evidence="2" id="KW-1185">Reference proteome</keyword>
<gene>
    <name evidence="1" type="ORF">L2716_13570</name>
</gene>
<evidence type="ECO:0008006" key="3">
    <source>
        <dbReference type="Google" id="ProtNLM"/>
    </source>
</evidence>
<name>A0ABS9H4Z5_9BACL</name>
<sequence length="131" mass="15191">MADLANCAHCGRLFAKAYRPVCNACYNEEEKQYEVVYKFIKKKANREASLLEVSEATGVSEKTISRFVKEGRIRASQFPNLTYECEHCGKGIQDGRMCDSCNSKLRKELYTHDELTQKQQVKERITYYTEK</sequence>
<proteinExistence type="predicted"/>
<evidence type="ECO:0000313" key="2">
    <source>
        <dbReference type="Proteomes" id="UP001649381"/>
    </source>
</evidence>
<dbReference type="InterPro" id="IPR022258">
    <property type="entry name" value="Flagellar_operon_YvyF"/>
</dbReference>
<comment type="caution">
    <text evidence="1">The sequence shown here is derived from an EMBL/GenBank/DDBJ whole genome shotgun (WGS) entry which is preliminary data.</text>
</comment>
<dbReference type="EMBL" id="JAKIJS010000001">
    <property type="protein sequence ID" value="MCF6138760.1"/>
    <property type="molecule type" value="Genomic_DNA"/>
</dbReference>
<reference evidence="1 2" key="1">
    <citation type="submission" date="2022-01" db="EMBL/GenBank/DDBJ databases">
        <title>Alkalihalobacillus sp. EGI L200015, a novel bacterium isolated from a salt lake sediment.</title>
        <authorList>
            <person name="Gao L."/>
            <person name="Fang B.-Z."/>
            <person name="Li W.-J."/>
        </authorList>
    </citation>
    <scope>NUCLEOTIDE SEQUENCE [LARGE SCALE GENOMIC DNA]</scope>
    <source>
        <strain evidence="1 2">KCTC 12718</strain>
    </source>
</reference>